<evidence type="ECO:0000256" key="1">
    <source>
        <dbReference type="SAM" id="MobiDB-lite"/>
    </source>
</evidence>
<dbReference type="GO" id="GO:0000724">
    <property type="term" value="P:double-strand break repair via homologous recombination"/>
    <property type="evidence" value="ECO:0007669"/>
    <property type="project" value="TreeGrafter"/>
</dbReference>
<feature type="non-terminal residue" evidence="3">
    <location>
        <position position="1"/>
    </location>
</feature>
<sequence length="277" mass="29978">MELFVHGFPSDVAALRFEWAWQHPNSSRRLLAPPTRRPREQPISFALRLLPRLLLAPPWSRLPLRIRWLRPPRPALELAPPPHVVEEEGAGLPHLKRKKGRSQEMEAGNWGCGLCGEAQATPLLRCPRPHCKMAAHTLCLARLFLAPEPLQLLPVGGACPRPPRSAGPRSGAGSNRRRRRCPRKAPNNPPPLSNPSPAAPLVAASISNQKFSFLRGFLGRFLAILGPTHALGRGVDEGPVEAGGLGVEGQHQLILVEQSLGIGLGVGFPLGQGDDAA</sequence>
<keyword evidence="3" id="KW-0255">Endonuclease</keyword>
<gene>
    <name evidence="3" type="primary">Slx1a</name>
    <name evidence="3" type="ORF">CALORN_R11455</name>
</gene>
<dbReference type="InterPro" id="IPR013083">
    <property type="entry name" value="Znf_RING/FYVE/PHD"/>
</dbReference>
<dbReference type="GO" id="GO:0017108">
    <property type="term" value="F:5'-flap endonuclease activity"/>
    <property type="evidence" value="ECO:0007669"/>
    <property type="project" value="TreeGrafter"/>
</dbReference>
<dbReference type="PANTHER" id="PTHR20208:SF10">
    <property type="entry name" value="STRUCTURE-SPECIFIC ENDONUCLEASE SUBUNIT SLX1"/>
    <property type="match status" value="1"/>
</dbReference>
<feature type="non-terminal residue" evidence="3">
    <location>
        <position position="277"/>
    </location>
</feature>
<feature type="domain" description="Structure-specific endonuclease subunit SLX1 C-terminal" evidence="2">
    <location>
        <begin position="112"/>
        <end position="161"/>
    </location>
</feature>
<evidence type="ECO:0000259" key="2">
    <source>
        <dbReference type="Pfam" id="PF21202"/>
    </source>
</evidence>
<feature type="compositionally biased region" description="Pro residues" evidence="1">
    <location>
        <begin position="187"/>
        <end position="196"/>
    </location>
</feature>
<keyword evidence="3" id="KW-0540">Nuclease</keyword>
<keyword evidence="4" id="KW-1185">Reference proteome</keyword>
<dbReference type="InterPro" id="IPR048749">
    <property type="entry name" value="SLX1_C"/>
</dbReference>
<dbReference type="Proteomes" id="UP000603627">
    <property type="component" value="Unassembled WGS sequence"/>
</dbReference>
<feature type="region of interest" description="Disordered" evidence="1">
    <location>
        <begin position="155"/>
        <end position="196"/>
    </location>
</feature>
<dbReference type="EMBL" id="WBNL01002582">
    <property type="protein sequence ID" value="NXE71296.1"/>
    <property type="molecule type" value="Genomic_DNA"/>
</dbReference>
<dbReference type="GO" id="GO:0008821">
    <property type="term" value="F:crossover junction DNA endonuclease activity"/>
    <property type="evidence" value="ECO:0007669"/>
    <property type="project" value="TreeGrafter"/>
</dbReference>
<evidence type="ECO:0000313" key="4">
    <source>
        <dbReference type="Proteomes" id="UP000603627"/>
    </source>
</evidence>
<evidence type="ECO:0000313" key="3">
    <source>
        <dbReference type="EMBL" id="NXE71296.1"/>
    </source>
</evidence>
<dbReference type="PANTHER" id="PTHR20208">
    <property type="entry name" value="STRUCTURE-SPECIFIC ENDONUCLEASE SUBUNIT SLX1"/>
    <property type="match status" value="1"/>
</dbReference>
<name>A0A852A8A0_CALOR</name>
<dbReference type="AlphaFoldDB" id="A0A852A8A0"/>
<protein>
    <submittedName>
        <fullName evidence="3">SLX1 endonuclease</fullName>
    </submittedName>
</protein>
<comment type="caution">
    <text evidence="3">The sequence shown here is derived from an EMBL/GenBank/DDBJ whole genome shotgun (WGS) entry which is preliminary data.</text>
</comment>
<accession>A0A852A8A0</accession>
<proteinExistence type="predicted"/>
<keyword evidence="3" id="KW-0378">Hydrolase</keyword>
<dbReference type="InterPro" id="IPR050381">
    <property type="entry name" value="SLX1_endonuclease"/>
</dbReference>
<organism evidence="3 4">
    <name type="scientific">Calcarius ornatus</name>
    <name type="common">Chestnut-collared longspur</name>
    <dbReference type="NCBI Taxonomy" id="198940"/>
    <lineage>
        <taxon>Eukaryota</taxon>
        <taxon>Metazoa</taxon>
        <taxon>Chordata</taxon>
        <taxon>Craniata</taxon>
        <taxon>Vertebrata</taxon>
        <taxon>Euteleostomi</taxon>
        <taxon>Archelosauria</taxon>
        <taxon>Archosauria</taxon>
        <taxon>Dinosauria</taxon>
        <taxon>Saurischia</taxon>
        <taxon>Theropoda</taxon>
        <taxon>Coelurosauria</taxon>
        <taxon>Aves</taxon>
        <taxon>Neognathae</taxon>
        <taxon>Neoaves</taxon>
        <taxon>Telluraves</taxon>
        <taxon>Australaves</taxon>
        <taxon>Passeriformes</taxon>
        <taxon>Passeroidea</taxon>
        <taxon>Fringillidae</taxon>
        <taxon>Emberizinae</taxon>
        <taxon>Emberizini</taxon>
        <taxon>Calcarius</taxon>
    </lineage>
</organism>
<reference evidence="3" key="1">
    <citation type="submission" date="2019-09" db="EMBL/GenBank/DDBJ databases">
        <title>Bird 10,000 Genomes (B10K) Project - Family phase.</title>
        <authorList>
            <person name="Zhang G."/>
        </authorList>
    </citation>
    <scope>NUCLEOTIDE SEQUENCE</scope>
    <source>
        <strain evidence="3">B10K-DU-015-28</strain>
        <tissue evidence="3">Muscle</tissue>
    </source>
</reference>
<dbReference type="Pfam" id="PF21202">
    <property type="entry name" value="SLX1_C"/>
    <property type="match status" value="1"/>
</dbReference>
<dbReference type="Gene3D" id="3.30.40.10">
    <property type="entry name" value="Zinc/RING finger domain, C3HC4 (zinc finger)"/>
    <property type="match status" value="1"/>
</dbReference>
<dbReference type="GO" id="GO:0033557">
    <property type="term" value="C:Slx1-Slx4 complex"/>
    <property type="evidence" value="ECO:0007669"/>
    <property type="project" value="TreeGrafter"/>
</dbReference>